<dbReference type="Proteomes" id="UP001176471">
    <property type="component" value="Unassembled WGS sequence"/>
</dbReference>
<dbReference type="Gene3D" id="3.40.50.300">
    <property type="entry name" value="P-loop containing nucleotide triphosphate hydrolases"/>
    <property type="match status" value="1"/>
</dbReference>
<dbReference type="EMBL" id="JAUQOM010000011">
    <property type="protein sequence ID" value="MDO7836767.1"/>
    <property type="molecule type" value="Genomic_DNA"/>
</dbReference>
<dbReference type="PANTHER" id="PTHR36451:SF1">
    <property type="entry name" value="OMEGA-HYDROXY-BETA-DIHYDROMENAQUINONE-9 SULFOTRANSFERASE STF3"/>
    <property type="match status" value="1"/>
</dbReference>
<name>A0ABT8ZRE4_9SPHN</name>
<dbReference type="InterPro" id="IPR052736">
    <property type="entry name" value="Stf3_sulfotransferase"/>
</dbReference>
<dbReference type="InterPro" id="IPR027417">
    <property type="entry name" value="P-loop_NTPase"/>
</dbReference>
<dbReference type="Pfam" id="PF13469">
    <property type="entry name" value="Sulfotransfer_3"/>
    <property type="match status" value="1"/>
</dbReference>
<dbReference type="PANTHER" id="PTHR36451">
    <property type="entry name" value="PAPS-DEPENDENT SULFOTRANSFERASE STF3"/>
    <property type="match status" value="1"/>
</dbReference>
<sequence>MAVEGNERLLDIDSVIASAEIASGTCGLVDDALRHRVSKLLEAFRARGAYTADQGIATRRQVVKLLARRLNIARDIGNHPAILDEEIIDPIFIIGFPRTGTSIQQALLGADPANRPVRAWQVHEPSPPPGERPVTAARKAAADAVVRHFLDRCPGIIALHPYWDMGAETLIEDEEILTLDFFDNYPVVLCDAPTLAIRVGEEDFEDAYRFLKLFLQHQQWRQPRKRWVLKGIEHQRHLSTLFKVFPDARCLFPHREPAKFLPSNLTIAGVVYDGITCGGIDRQTLAAGYLADFSGRLAAVMADPAMHDPRVRHMAFNRFISDPVAALKQCYAEWGFDWTPEGEAAMRAWLDDPANDSDRYGRHTYTFAPFGVDWQTLGPTFDVYRQRYLSAGMS</sequence>
<protein>
    <submittedName>
        <fullName evidence="1">Sulfotransferase</fullName>
    </submittedName>
</protein>
<evidence type="ECO:0000313" key="2">
    <source>
        <dbReference type="Proteomes" id="UP001176471"/>
    </source>
</evidence>
<comment type="caution">
    <text evidence="1">The sequence shown here is derived from an EMBL/GenBank/DDBJ whole genome shotgun (WGS) entry which is preliminary data.</text>
</comment>
<accession>A0ABT8ZRE4</accession>
<keyword evidence="2" id="KW-1185">Reference proteome</keyword>
<gene>
    <name evidence="1" type="ORF">Q4610_17095</name>
</gene>
<evidence type="ECO:0000313" key="1">
    <source>
        <dbReference type="EMBL" id="MDO7836767.1"/>
    </source>
</evidence>
<dbReference type="RefSeq" id="WP_304537185.1">
    <property type="nucleotide sequence ID" value="NZ_JAUQOM010000011.1"/>
</dbReference>
<organism evidence="1 2">
    <name type="scientific">Sphingobium cyanobacteriorum</name>
    <dbReference type="NCBI Taxonomy" id="3063954"/>
    <lineage>
        <taxon>Bacteria</taxon>
        <taxon>Pseudomonadati</taxon>
        <taxon>Pseudomonadota</taxon>
        <taxon>Alphaproteobacteria</taxon>
        <taxon>Sphingomonadales</taxon>
        <taxon>Sphingomonadaceae</taxon>
        <taxon>Sphingobium</taxon>
    </lineage>
</organism>
<proteinExistence type="predicted"/>
<reference evidence="1" key="1">
    <citation type="submission" date="2023-07" db="EMBL/GenBank/DDBJ databases">
        <title>Bacterial whole genome sequence for Sphingobium sp. HBC34.</title>
        <authorList>
            <person name="Le V."/>
            <person name="Ko S.-R."/>
            <person name="Ahn C.-Y."/>
            <person name="Oh H.-M."/>
        </authorList>
    </citation>
    <scope>NUCLEOTIDE SEQUENCE</scope>
    <source>
        <strain evidence="1">HBC34</strain>
    </source>
</reference>
<dbReference type="SUPFAM" id="SSF52540">
    <property type="entry name" value="P-loop containing nucleoside triphosphate hydrolases"/>
    <property type="match status" value="1"/>
</dbReference>